<dbReference type="RefSeq" id="WP_211539951.1">
    <property type="nucleotide sequence ID" value="NZ_JAGTUK010000001.1"/>
</dbReference>
<sequence length="514" mass="53122">MTSNTPPLRRSSVWLVIACVILLAEIVALPLALQHRSSRPSASCAATTQLTVVAPAELTDFLASVPAPECIEVTLREAEGYEGADRLAAGDADVWIADSTYTVAVADPALVDRSVAVVRRGVGLAASERTRTRLAAVPSWALALHTDDTSAHAAREGQGGESSAAVMSAAGPILAAAREATGDQYLGLGLAAASIRDFTAAKPGRGPVADGALRIGLLDRLPAGEALPTAEGIPTVDVPAVLPVESTSRTAAAKRFIRALGAAKHERTQHHFLAPTATSVTIDGTELPLIPADQGPDLNLRHALADPSVFTGNILTLTDVSGSMGQLAPGQTVTGIDGVRQAASLFAGSMPGHLTVGAWAFAYRLDPPRDYVVSTAPGRLSEVRDSLLLGARNLEAQPVGTALYSTFDAAYRAMLANYQQGTINAIAVFTDGRDEDDPDSLDLPGLLADLRAVQDPARPIVPLFFAFGDADIDAMHRIADPLGGQVLSFSSPAQIGGAMIAAIAATAHTDPTAG</sequence>
<dbReference type="SUPFAM" id="SSF53300">
    <property type="entry name" value="vWA-like"/>
    <property type="match status" value="1"/>
</dbReference>
<proteinExistence type="predicted"/>
<dbReference type="Gene3D" id="3.40.50.410">
    <property type="entry name" value="von Willebrand factor, type A domain"/>
    <property type="match status" value="1"/>
</dbReference>
<keyword evidence="1" id="KW-1133">Transmembrane helix</keyword>
<keyword evidence="3" id="KW-1185">Reference proteome</keyword>
<reference evidence="2 3" key="1">
    <citation type="submission" date="2021-04" db="EMBL/GenBank/DDBJ databases">
        <title>Whole genome analysis of root endophytic bacterium Microbacterium paraoxydans ku-mp colonizing RP-bio226 rice variety.</title>
        <authorList>
            <person name="Ulaganathan K."/>
            <person name="Latha B."/>
        </authorList>
    </citation>
    <scope>NUCLEOTIDE SEQUENCE [LARGE SCALE GENOMIC DNA]</scope>
    <source>
        <strain evidence="3">ku-mp</strain>
    </source>
</reference>
<keyword evidence="1" id="KW-0472">Membrane</keyword>
<evidence type="ECO:0008006" key="4">
    <source>
        <dbReference type="Google" id="ProtNLM"/>
    </source>
</evidence>
<evidence type="ECO:0000313" key="3">
    <source>
        <dbReference type="Proteomes" id="UP000678243"/>
    </source>
</evidence>
<dbReference type="EMBL" id="JAGTUK010000001">
    <property type="protein sequence ID" value="MBS0022633.1"/>
    <property type="molecule type" value="Genomic_DNA"/>
</dbReference>
<evidence type="ECO:0000313" key="2">
    <source>
        <dbReference type="EMBL" id="MBS0022633.1"/>
    </source>
</evidence>
<organism evidence="2 3">
    <name type="scientific">Microbacterium paraoxydans</name>
    <dbReference type="NCBI Taxonomy" id="199592"/>
    <lineage>
        <taxon>Bacteria</taxon>
        <taxon>Bacillati</taxon>
        <taxon>Actinomycetota</taxon>
        <taxon>Actinomycetes</taxon>
        <taxon>Micrococcales</taxon>
        <taxon>Microbacteriaceae</taxon>
        <taxon>Microbacterium</taxon>
    </lineage>
</organism>
<evidence type="ECO:0000256" key="1">
    <source>
        <dbReference type="SAM" id="Phobius"/>
    </source>
</evidence>
<accession>A0ABS5IIA9</accession>
<protein>
    <recommendedName>
        <fullName evidence="4">von Willebrand factor type A domain-containing protein</fullName>
    </recommendedName>
</protein>
<keyword evidence="1" id="KW-0812">Transmembrane</keyword>
<dbReference type="Proteomes" id="UP000678243">
    <property type="component" value="Unassembled WGS sequence"/>
</dbReference>
<dbReference type="InterPro" id="IPR036465">
    <property type="entry name" value="vWFA_dom_sf"/>
</dbReference>
<name>A0ABS5IIA9_9MICO</name>
<feature type="transmembrane region" description="Helical" evidence="1">
    <location>
        <begin position="12"/>
        <end position="33"/>
    </location>
</feature>
<comment type="caution">
    <text evidence="2">The sequence shown here is derived from an EMBL/GenBank/DDBJ whole genome shotgun (WGS) entry which is preliminary data.</text>
</comment>
<gene>
    <name evidence="2" type="ORF">KE274_00780</name>
</gene>